<keyword evidence="1" id="KW-1185">Reference proteome</keyword>
<reference evidence="2" key="1">
    <citation type="submission" date="2025-08" db="UniProtKB">
        <authorList>
            <consortium name="RefSeq"/>
        </authorList>
    </citation>
    <scope>IDENTIFICATION</scope>
    <source>
        <tissue evidence="2">Liver</tissue>
    </source>
</reference>
<dbReference type="GeneID" id="101842514"/>
<gene>
    <name evidence="2" type="primary">CUNH1orf141</name>
</gene>
<dbReference type="Pfam" id="PF15078">
    <property type="entry name" value="DUF4545"/>
    <property type="match status" value="2"/>
</dbReference>
<dbReference type="Proteomes" id="UP000886700">
    <property type="component" value="Unplaced"/>
</dbReference>
<evidence type="ECO:0000313" key="2">
    <source>
        <dbReference type="RefSeq" id="XP_040613368.1"/>
    </source>
</evidence>
<dbReference type="RefSeq" id="XP_040613368.1">
    <property type="nucleotide sequence ID" value="XM_040757434.1"/>
</dbReference>
<sequence>MMEKILKKLDALDESARILAAIRAKKTDSHFEQTKKALTTPLLSDLHVEFGGTIAPSAFKRVTGIIEDKSCDLNKSKMHVSFEYKPELKSAFEESDLPGLATNKKYKEKPKRENLKLSPRALRYLKDQTEEVYAKPLHFLQSWPRNLYKRSPESSVLCTTLVSQSNADQNERRAKKSIYSTDHSADSIEKRRKYHLLVKEKESARDNQARTPCPVKQNVLIPLNLEAVMKNPTVKIIDLGPTERVLYFMDMETVPTTTGRPDTKPIPSSSLDFPALKAEESHTNPIIFHDTAYVEMLFLAKRFTPYVMTYTRKNVVLEKNCEMTKALFNDQPYAVSNPQRPKPVLQHKELFLLFAQLVQQRLQEKRKKKLDRLASENRLPNTLYNLSRTFSSITKKFVGYFDKDAIQEKNATTDEFGRIFSKTKPPPTCKFTALPLKYDSKPLKNITEIRKLNNITPLDSLLS</sequence>
<dbReference type="PANTHER" id="PTHR36873:SF1">
    <property type="entry name" value="HYPOTHETICAL GENE SUPPORTED BY BC079057"/>
    <property type="match status" value="1"/>
</dbReference>
<name>A0ABM2YEZ7_MESAU</name>
<dbReference type="InterPro" id="IPR027847">
    <property type="entry name" value="DUF4545"/>
</dbReference>
<organism evidence="1 2">
    <name type="scientific">Mesocricetus auratus</name>
    <name type="common">Golden hamster</name>
    <dbReference type="NCBI Taxonomy" id="10036"/>
    <lineage>
        <taxon>Eukaryota</taxon>
        <taxon>Metazoa</taxon>
        <taxon>Chordata</taxon>
        <taxon>Craniata</taxon>
        <taxon>Vertebrata</taxon>
        <taxon>Euteleostomi</taxon>
        <taxon>Mammalia</taxon>
        <taxon>Eutheria</taxon>
        <taxon>Euarchontoglires</taxon>
        <taxon>Glires</taxon>
        <taxon>Rodentia</taxon>
        <taxon>Myomorpha</taxon>
        <taxon>Muroidea</taxon>
        <taxon>Cricetidae</taxon>
        <taxon>Cricetinae</taxon>
        <taxon>Mesocricetus</taxon>
    </lineage>
</organism>
<evidence type="ECO:0000313" key="1">
    <source>
        <dbReference type="Proteomes" id="UP000886700"/>
    </source>
</evidence>
<proteinExistence type="predicted"/>
<protein>
    <submittedName>
        <fullName evidence="2">Uncharacterized protein C1orf141 homolog isoform X1</fullName>
    </submittedName>
</protein>
<accession>A0ABM2YEZ7</accession>
<dbReference type="PANTHER" id="PTHR36873">
    <property type="entry name" value="HYPOTHETICAL GENE SUPPORTED BY BC079057"/>
    <property type="match status" value="1"/>
</dbReference>